<evidence type="ECO:0000313" key="2">
    <source>
        <dbReference type="Proteomes" id="UP000194885"/>
    </source>
</evidence>
<accession>A0A242ASL9</accession>
<evidence type="ECO:0008006" key="3">
    <source>
        <dbReference type="Google" id="ProtNLM"/>
    </source>
</evidence>
<dbReference type="Proteomes" id="UP000194885">
    <property type="component" value="Unassembled WGS sequence"/>
</dbReference>
<evidence type="ECO:0000313" key="1">
    <source>
        <dbReference type="EMBL" id="OTN83905.1"/>
    </source>
</evidence>
<sequence>MKKRPKYVWLNQVSNNIDKQAVKDACDAYKKWFDGMTGKSCLKSKKPRFKSRKKSKPAFYNDNIKLKVKSKSVLLEKIGWVKTSEQLLMNTKYSNPRISFNGEYWYVSVGIKEEKTVQNLIGEILGIDLGIKDLAIVSNGKVYKNINKTEKVRNVYAGYNATSLENTI</sequence>
<dbReference type="RefSeq" id="WP_256925957.1">
    <property type="nucleotide sequence ID" value="NZ_NGKW01000022.1"/>
</dbReference>
<gene>
    <name evidence="1" type="ORF">A5810_003078</name>
</gene>
<name>A0A242ASL9_ENTFC</name>
<proteinExistence type="predicted"/>
<dbReference type="AlphaFoldDB" id="A0A242ASL9"/>
<organism evidence="1 2">
    <name type="scientific">Enterococcus faecium</name>
    <name type="common">Streptococcus faecium</name>
    <dbReference type="NCBI Taxonomy" id="1352"/>
    <lineage>
        <taxon>Bacteria</taxon>
        <taxon>Bacillati</taxon>
        <taxon>Bacillota</taxon>
        <taxon>Bacilli</taxon>
        <taxon>Lactobacillales</taxon>
        <taxon>Enterococcaceae</taxon>
        <taxon>Enterococcus</taxon>
    </lineage>
</organism>
<dbReference type="EMBL" id="NGKW01000022">
    <property type="protein sequence ID" value="OTN83905.1"/>
    <property type="molecule type" value="Genomic_DNA"/>
</dbReference>
<reference evidence="1 2" key="1">
    <citation type="submission" date="2017-05" db="EMBL/GenBank/DDBJ databases">
        <title>The Genome Sequence of Enterococcus faecium 7H8_DIV0219.</title>
        <authorList>
            <consortium name="The Broad Institute Genomics Platform"/>
            <consortium name="The Broad Institute Genomic Center for Infectious Diseases"/>
            <person name="Earl A."/>
            <person name="Manson A."/>
            <person name="Schwartman J."/>
            <person name="Gilmore M."/>
            <person name="Abouelleil A."/>
            <person name="Cao P."/>
            <person name="Chapman S."/>
            <person name="Cusick C."/>
            <person name="Shea T."/>
            <person name="Young S."/>
            <person name="Neafsey D."/>
            <person name="Nusbaum C."/>
            <person name="Birren B."/>
        </authorList>
    </citation>
    <scope>NUCLEOTIDE SEQUENCE [LARGE SCALE GENOMIC DNA]</scope>
    <source>
        <strain evidence="1 2">7H8_DIV0219</strain>
    </source>
</reference>
<comment type="caution">
    <text evidence="1">The sequence shown here is derived from an EMBL/GenBank/DDBJ whole genome shotgun (WGS) entry which is preliminary data.</text>
</comment>
<protein>
    <recommendedName>
        <fullName evidence="3">Transposase</fullName>
    </recommendedName>
</protein>